<dbReference type="PROSITE" id="PS51745">
    <property type="entry name" value="PB1"/>
    <property type="match status" value="1"/>
</dbReference>
<dbReference type="SMART" id="SM01019">
    <property type="entry name" value="B3"/>
    <property type="match status" value="1"/>
</dbReference>
<dbReference type="Gene3D" id="3.10.20.90">
    <property type="entry name" value="Phosphatidylinositol 3-kinase Catalytic Subunit, Chain A, domain 1"/>
    <property type="match status" value="1"/>
</dbReference>
<dbReference type="GO" id="GO:0005634">
    <property type="term" value="C:nucleus"/>
    <property type="evidence" value="ECO:0007669"/>
    <property type="project" value="UniProtKB-SubCell"/>
</dbReference>
<comment type="similarity">
    <text evidence="2 8">Belongs to the ARF family.</text>
</comment>
<evidence type="ECO:0000256" key="7">
    <source>
        <dbReference type="ARBA" id="ARBA00023294"/>
    </source>
</evidence>
<evidence type="ECO:0000256" key="8">
    <source>
        <dbReference type="RuleBase" id="RU004561"/>
    </source>
</evidence>
<proteinExistence type="inferred from homology"/>
<dbReference type="PROSITE" id="PS50863">
    <property type="entry name" value="B3"/>
    <property type="match status" value="1"/>
</dbReference>
<dbReference type="AlphaFoldDB" id="A0A2G5DM62"/>
<protein>
    <recommendedName>
        <fullName evidence="8">Auxin response factor</fullName>
    </recommendedName>
</protein>
<dbReference type="CDD" id="cd10017">
    <property type="entry name" value="B3_DNA"/>
    <property type="match status" value="1"/>
</dbReference>
<dbReference type="PANTHER" id="PTHR31384:SF183">
    <property type="entry name" value="AUXIN RESPONSE FACTOR"/>
    <property type="match status" value="1"/>
</dbReference>
<dbReference type="InterPro" id="IPR003340">
    <property type="entry name" value="B3_DNA-bd"/>
</dbReference>
<dbReference type="InParanoid" id="A0A2G5DM62"/>
<dbReference type="InterPro" id="IPR015300">
    <property type="entry name" value="DNA-bd_pseudobarrel_sf"/>
</dbReference>
<evidence type="ECO:0000313" key="13">
    <source>
        <dbReference type="Proteomes" id="UP000230069"/>
    </source>
</evidence>
<feature type="compositionally biased region" description="Polar residues" evidence="9">
    <location>
        <begin position="374"/>
        <end position="392"/>
    </location>
</feature>
<dbReference type="STRING" id="218851.A0A2G5DM62"/>
<evidence type="ECO:0000259" key="10">
    <source>
        <dbReference type="PROSITE" id="PS50863"/>
    </source>
</evidence>
<dbReference type="InterPro" id="IPR033389">
    <property type="entry name" value="AUX/IAA_dom"/>
</dbReference>
<keyword evidence="6 8" id="KW-0539">Nucleus</keyword>
<dbReference type="InterPro" id="IPR044835">
    <property type="entry name" value="ARF_plant"/>
</dbReference>
<dbReference type="EMBL" id="KZ305034">
    <property type="protein sequence ID" value="PIA44594.1"/>
    <property type="molecule type" value="Genomic_DNA"/>
</dbReference>
<dbReference type="Gene3D" id="2.40.330.10">
    <property type="entry name" value="DNA-binding pseudobarrel domain"/>
    <property type="match status" value="1"/>
</dbReference>
<feature type="domain" description="TF-B3" evidence="10">
    <location>
        <begin position="53"/>
        <end position="155"/>
    </location>
</feature>
<dbReference type="FunFam" id="2.30.30.1040:FF:000001">
    <property type="entry name" value="Auxin response factor"/>
    <property type="match status" value="1"/>
</dbReference>
<evidence type="ECO:0000256" key="1">
    <source>
        <dbReference type="ARBA" id="ARBA00004123"/>
    </source>
</evidence>
<feature type="domain" description="PB1" evidence="11">
    <location>
        <begin position="486"/>
        <end position="578"/>
    </location>
</feature>
<dbReference type="Pfam" id="PF02309">
    <property type="entry name" value="AUX_IAA"/>
    <property type="match status" value="1"/>
</dbReference>
<name>A0A2G5DM62_AQUCA</name>
<dbReference type="Pfam" id="PF02362">
    <property type="entry name" value="B3"/>
    <property type="match status" value="1"/>
</dbReference>
<accession>A0A2G5DM62</accession>
<comment type="subunit">
    <text evidence="8">Homodimers and heterodimers.</text>
</comment>
<dbReference type="GO" id="GO:0009734">
    <property type="term" value="P:auxin-activated signaling pathway"/>
    <property type="evidence" value="ECO:0007669"/>
    <property type="project" value="UniProtKB-KW"/>
</dbReference>
<comment type="function">
    <text evidence="8">Auxin response factors (ARFs) are transcriptional factors that bind specifically to the DNA sequence 5'-TGTCTC-3' found in the auxin-responsive promoter elements (AuxREs).</text>
</comment>
<dbReference type="GO" id="GO:0003677">
    <property type="term" value="F:DNA binding"/>
    <property type="evidence" value="ECO:0007669"/>
    <property type="project" value="UniProtKB-KW"/>
</dbReference>
<feature type="compositionally biased region" description="Polar residues" evidence="9">
    <location>
        <begin position="330"/>
        <end position="340"/>
    </location>
</feature>
<keyword evidence="3 8" id="KW-0805">Transcription regulation</keyword>
<evidence type="ECO:0000256" key="6">
    <source>
        <dbReference type="ARBA" id="ARBA00023242"/>
    </source>
</evidence>
<evidence type="ECO:0000259" key="11">
    <source>
        <dbReference type="PROSITE" id="PS51745"/>
    </source>
</evidence>
<evidence type="ECO:0000256" key="2">
    <source>
        <dbReference type="ARBA" id="ARBA00007853"/>
    </source>
</evidence>
<dbReference type="OrthoDB" id="1927007at2759"/>
<dbReference type="PANTHER" id="PTHR31384">
    <property type="entry name" value="AUXIN RESPONSE FACTOR 4-RELATED"/>
    <property type="match status" value="1"/>
</dbReference>
<feature type="region of interest" description="Disordered" evidence="9">
    <location>
        <begin position="329"/>
        <end position="408"/>
    </location>
</feature>
<dbReference type="SUPFAM" id="SSF54277">
    <property type="entry name" value="CAD &amp; PB1 domains"/>
    <property type="match status" value="1"/>
</dbReference>
<evidence type="ECO:0000256" key="9">
    <source>
        <dbReference type="SAM" id="MobiDB-lite"/>
    </source>
</evidence>
<keyword evidence="13" id="KW-1185">Reference proteome</keyword>
<organism evidence="12 13">
    <name type="scientific">Aquilegia coerulea</name>
    <name type="common">Rocky mountain columbine</name>
    <dbReference type="NCBI Taxonomy" id="218851"/>
    <lineage>
        <taxon>Eukaryota</taxon>
        <taxon>Viridiplantae</taxon>
        <taxon>Streptophyta</taxon>
        <taxon>Embryophyta</taxon>
        <taxon>Tracheophyta</taxon>
        <taxon>Spermatophyta</taxon>
        <taxon>Magnoliopsida</taxon>
        <taxon>Ranunculales</taxon>
        <taxon>Ranunculaceae</taxon>
        <taxon>Thalictroideae</taxon>
        <taxon>Aquilegia</taxon>
    </lineage>
</organism>
<dbReference type="Proteomes" id="UP000230069">
    <property type="component" value="Unassembled WGS sequence"/>
</dbReference>
<dbReference type="FunFam" id="2.40.330.10:FF:000001">
    <property type="entry name" value="Auxin response factor"/>
    <property type="match status" value="1"/>
</dbReference>
<reference evidence="12 13" key="1">
    <citation type="submission" date="2017-09" db="EMBL/GenBank/DDBJ databases">
        <title>WGS assembly of Aquilegia coerulea Goldsmith.</title>
        <authorList>
            <person name="Hodges S."/>
            <person name="Kramer E."/>
            <person name="Nordborg M."/>
            <person name="Tomkins J."/>
            <person name="Borevitz J."/>
            <person name="Derieg N."/>
            <person name="Yan J."/>
            <person name="Mihaltcheva S."/>
            <person name="Hayes R.D."/>
            <person name="Rokhsar D."/>
        </authorList>
    </citation>
    <scope>NUCLEOTIDE SEQUENCE [LARGE SCALE GENOMIC DNA]</scope>
    <source>
        <strain evidence="13">cv. Goldsmith</strain>
    </source>
</reference>
<evidence type="ECO:0000256" key="4">
    <source>
        <dbReference type="ARBA" id="ARBA00023125"/>
    </source>
</evidence>
<evidence type="ECO:0000313" key="12">
    <source>
        <dbReference type="EMBL" id="PIA44594.1"/>
    </source>
</evidence>
<dbReference type="Gene3D" id="2.30.30.1040">
    <property type="match status" value="1"/>
</dbReference>
<sequence length="619" mass="68366">MISCIVIHVQLKVEIETDEVFAQVTLLPETKRNNTLPKGILPSVPQRIKVPHFCKAVTASDTSTHGGFSVHRRHAEQCFPRLDMTQETPAQELVTKDLHGVEWRFRHVFRGAPKRHLLTSGWSTFVSAKKIEPGDNFIFLCGENGDYRIGVRRSKKSAGSVMSVLTSHSMQIGVVATAYHAVCTGTMFSVYYRPRTSPSEFILPYHEFMNSAKSNLSVGTAFRLKFSDNDIPRESLMGTIDGIEVVDPVRWPGSKWRCLKVNWNGPCTIARPDRISPWEIDPIEISNKSSVPVSILPKRSHTSISSVFVNQGAGPSKNLIEPAALPVLQGQETSGPSSGVQEEPSFSQWISSSSDSGQVQRRKLDNQPPPITVHASTSVPHVSMNNSTSQGSRDPKPNEAEDASTSLTRPLNNTSCMLFGVDLCKISTNPVSAPAKSSINAQHSCQDPFAVSQSGNLESNPLSQSIDPSISSGLVKQYQNCSSISRSCIKVHKYGTALGRVVDLTSLNSYDELMHQLDQMFDFKGNLKDQNSDWCVIYMDAEGDIMKIGDSAWVLSILDLLTTFKLMIFSLTIYPDISIFTHIYREFRCMVQKLLICPKDQMQTLLLLIGTAPANASSK</sequence>
<dbReference type="GO" id="GO:0006355">
    <property type="term" value="P:regulation of DNA-templated transcription"/>
    <property type="evidence" value="ECO:0007669"/>
    <property type="project" value="InterPro"/>
</dbReference>
<keyword evidence="7 8" id="KW-0927">Auxin signaling pathway</keyword>
<gene>
    <name evidence="12" type="ORF">AQUCO_01700295v1</name>
</gene>
<keyword evidence="4 8" id="KW-0238">DNA-binding</keyword>
<feature type="compositionally biased region" description="Low complexity" evidence="9">
    <location>
        <begin position="345"/>
        <end position="356"/>
    </location>
</feature>
<dbReference type="InterPro" id="IPR010525">
    <property type="entry name" value="ARF_dom"/>
</dbReference>
<comment type="subcellular location">
    <subcellularLocation>
        <location evidence="1 8">Nucleus</location>
    </subcellularLocation>
</comment>
<dbReference type="InterPro" id="IPR053793">
    <property type="entry name" value="PB1-like"/>
</dbReference>
<evidence type="ECO:0000256" key="3">
    <source>
        <dbReference type="ARBA" id="ARBA00023015"/>
    </source>
</evidence>
<dbReference type="Pfam" id="PF06507">
    <property type="entry name" value="ARF_AD"/>
    <property type="match status" value="1"/>
</dbReference>
<evidence type="ECO:0000256" key="5">
    <source>
        <dbReference type="ARBA" id="ARBA00023163"/>
    </source>
</evidence>
<keyword evidence="5 8" id="KW-0804">Transcription</keyword>
<dbReference type="SUPFAM" id="SSF101936">
    <property type="entry name" value="DNA-binding pseudobarrel domain"/>
    <property type="match status" value="1"/>
</dbReference>